<comment type="similarity">
    <text evidence="8">Belongs to the class I-like SAM-binding methyltransferase superfamily. C5-methyltransferase family.</text>
</comment>
<dbReference type="Proteomes" id="UP000319257">
    <property type="component" value="Unassembled WGS sequence"/>
</dbReference>
<keyword evidence="6" id="KW-0238">DNA-binding</keyword>
<comment type="caution">
    <text evidence="11">The sequence shown here is derived from an EMBL/GenBank/DDBJ whole genome shotgun (WGS) entry which is preliminary data.</text>
</comment>
<keyword evidence="7" id="KW-0539">Nucleus</keyword>
<evidence type="ECO:0000256" key="3">
    <source>
        <dbReference type="ARBA" id="ARBA00022603"/>
    </source>
</evidence>
<dbReference type="GO" id="GO:0003682">
    <property type="term" value="F:chromatin binding"/>
    <property type="evidence" value="ECO:0007669"/>
    <property type="project" value="InterPro"/>
</dbReference>
<evidence type="ECO:0000256" key="2">
    <source>
        <dbReference type="ARBA" id="ARBA00011975"/>
    </source>
</evidence>
<evidence type="ECO:0000256" key="5">
    <source>
        <dbReference type="ARBA" id="ARBA00022691"/>
    </source>
</evidence>
<dbReference type="GO" id="GO:0003677">
    <property type="term" value="F:DNA binding"/>
    <property type="evidence" value="ECO:0007669"/>
    <property type="project" value="UniProtKB-KW"/>
</dbReference>
<evidence type="ECO:0000256" key="1">
    <source>
        <dbReference type="ARBA" id="ARBA00004123"/>
    </source>
</evidence>
<dbReference type="PANTHER" id="PTHR10629:SF54">
    <property type="entry name" value="DNA METHYLTRANSFERASE DIM-2"/>
    <property type="match status" value="1"/>
</dbReference>
<dbReference type="InterPro" id="IPR001525">
    <property type="entry name" value="C5_MeTfrase"/>
</dbReference>
<dbReference type="GO" id="GO:0005634">
    <property type="term" value="C:nucleus"/>
    <property type="evidence" value="ECO:0007669"/>
    <property type="project" value="UniProtKB-SubCell"/>
</dbReference>
<gene>
    <name evidence="11" type="ORF">E0L32_002697</name>
</gene>
<dbReference type="GO" id="GO:0044027">
    <property type="term" value="P:negative regulation of gene expression via chromosomal CpG island methylation"/>
    <property type="evidence" value="ECO:0007669"/>
    <property type="project" value="TreeGrafter"/>
</dbReference>
<dbReference type="STRING" id="1093900.A0A507BN30"/>
<dbReference type="Pfam" id="PF25423">
    <property type="entry name" value="DUF7893"/>
    <property type="match status" value="1"/>
</dbReference>
<keyword evidence="3 8" id="KW-0489">Methyltransferase</keyword>
<dbReference type="SUPFAM" id="SSF53335">
    <property type="entry name" value="S-adenosyl-L-methionine-dependent methyltransferases"/>
    <property type="match status" value="1"/>
</dbReference>
<dbReference type="InterPro" id="IPR029063">
    <property type="entry name" value="SAM-dependent_MTases_sf"/>
</dbReference>
<proteinExistence type="inferred from homology"/>
<evidence type="ECO:0000256" key="7">
    <source>
        <dbReference type="ARBA" id="ARBA00023242"/>
    </source>
</evidence>
<dbReference type="InParanoid" id="A0A507BN30"/>
<dbReference type="PRINTS" id="PR00105">
    <property type="entry name" value="C5METTRFRASE"/>
</dbReference>
<reference evidence="11 12" key="1">
    <citation type="submission" date="2019-06" db="EMBL/GenBank/DDBJ databases">
        <title>Draft genome sequence of the filamentous fungus Phialemoniopsis curvata isolated from diesel fuel.</title>
        <authorList>
            <person name="Varaljay V.A."/>
            <person name="Lyon W.J."/>
            <person name="Crouch A.L."/>
            <person name="Drake C.E."/>
            <person name="Hollomon J.M."/>
            <person name="Nadeau L.J."/>
            <person name="Nunn H.S."/>
            <person name="Stevenson B.S."/>
            <person name="Bojanowski C.L."/>
            <person name="Crookes-Goodson W.J."/>
        </authorList>
    </citation>
    <scope>NUCLEOTIDE SEQUENCE [LARGE SCALE GENOMIC DNA]</scope>
    <source>
        <strain evidence="11 12">D216</strain>
    </source>
</reference>
<dbReference type="EC" id="2.1.1.37" evidence="2"/>
<feature type="active site" evidence="8">
    <location>
        <position position="790"/>
    </location>
</feature>
<dbReference type="PANTHER" id="PTHR10629">
    <property type="entry name" value="CYTOSINE-SPECIFIC METHYLTRANSFERASE"/>
    <property type="match status" value="1"/>
</dbReference>
<feature type="region of interest" description="Disordered" evidence="9">
    <location>
        <begin position="1145"/>
        <end position="1239"/>
    </location>
</feature>
<dbReference type="PROSITE" id="PS51038">
    <property type="entry name" value="BAH"/>
    <property type="match status" value="1"/>
</dbReference>
<dbReference type="OrthoDB" id="5376140at2759"/>
<evidence type="ECO:0000256" key="6">
    <source>
        <dbReference type="ARBA" id="ARBA00023125"/>
    </source>
</evidence>
<name>A0A507BN30_9PEZI</name>
<evidence type="ECO:0000256" key="4">
    <source>
        <dbReference type="ARBA" id="ARBA00022679"/>
    </source>
</evidence>
<dbReference type="RefSeq" id="XP_030999899.1">
    <property type="nucleotide sequence ID" value="XM_031136915.1"/>
</dbReference>
<keyword evidence="4 8" id="KW-0808">Transferase</keyword>
<dbReference type="InterPro" id="IPR057215">
    <property type="entry name" value="DUF7893"/>
</dbReference>
<evidence type="ECO:0000259" key="10">
    <source>
        <dbReference type="PROSITE" id="PS51038"/>
    </source>
</evidence>
<organism evidence="11 12">
    <name type="scientific">Thyridium curvatum</name>
    <dbReference type="NCBI Taxonomy" id="1093900"/>
    <lineage>
        <taxon>Eukaryota</taxon>
        <taxon>Fungi</taxon>
        <taxon>Dikarya</taxon>
        <taxon>Ascomycota</taxon>
        <taxon>Pezizomycotina</taxon>
        <taxon>Sordariomycetes</taxon>
        <taxon>Sordariomycetidae</taxon>
        <taxon>Thyridiales</taxon>
        <taxon>Thyridiaceae</taxon>
        <taxon>Thyridium</taxon>
    </lineage>
</organism>
<dbReference type="PROSITE" id="PS51679">
    <property type="entry name" value="SAM_MT_C5"/>
    <property type="match status" value="1"/>
</dbReference>
<keyword evidence="5 8" id="KW-0949">S-adenosyl-L-methionine</keyword>
<evidence type="ECO:0000256" key="9">
    <source>
        <dbReference type="SAM" id="MobiDB-lite"/>
    </source>
</evidence>
<accession>A0A507BN30</accession>
<protein>
    <recommendedName>
        <fullName evidence="2">DNA (cytosine-5-)-methyltransferase</fullName>
        <ecNumber evidence="2">2.1.1.37</ecNumber>
    </recommendedName>
</protein>
<feature type="region of interest" description="Disordered" evidence="9">
    <location>
        <begin position="11"/>
        <end position="36"/>
    </location>
</feature>
<comment type="subcellular location">
    <subcellularLocation>
        <location evidence="1">Nucleus</location>
    </subcellularLocation>
</comment>
<dbReference type="InterPro" id="IPR001025">
    <property type="entry name" value="BAH_dom"/>
</dbReference>
<evidence type="ECO:0000313" key="12">
    <source>
        <dbReference type="Proteomes" id="UP000319257"/>
    </source>
</evidence>
<dbReference type="GO" id="GO:0032259">
    <property type="term" value="P:methylation"/>
    <property type="evidence" value="ECO:0007669"/>
    <property type="project" value="UniProtKB-KW"/>
</dbReference>
<evidence type="ECO:0000313" key="11">
    <source>
        <dbReference type="EMBL" id="TPX18188.1"/>
    </source>
</evidence>
<dbReference type="GeneID" id="41970144"/>
<evidence type="ECO:0000256" key="8">
    <source>
        <dbReference type="PROSITE-ProRule" id="PRU01016"/>
    </source>
</evidence>
<dbReference type="Pfam" id="PF00145">
    <property type="entry name" value="DNA_methylase"/>
    <property type="match status" value="1"/>
</dbReference>
<dbReference type="Gene3D" id="3.90.120.10">
    <property type="entry name" value="DNA Methylase, subunit A, domain 2"/>
    <property type="match status" value="1"/>
</dbReference>
<dbReference type="InterPro" id="IPR050390">
    <property type="entry name" value="C5-Methyltransferase"/>
</dbReference>
<dbReference type="EMBL" id="SKBQ01000011">
    <property type="protein sequence ID" value="TPX18188.1"/>
    <property type="molecule type" value="Genomic_DNA"/>
</dbReference>
<dbReference type="Gene3D" id="3.40.50.150">
    <property type="entry name" value="Vaccinia Virus protein VP39"/>
    <property type="match status" value="1"/>
</dbReference>
<dbReference type="AlphaFoldDB" id="A0A507BN30"/>
<feature type="compositionally biased region" description="Low complexity" evidence="9">
    <location>
        <begin position="1174"/>
        <end position="1184"/>
    </location>
</feature>
<dbReference type="InterPro" id="IPR043151">
    <property type="entry name" value="BAH_sf"/>
</dbReference>
<keyword evidence="12" id="KW-1185">Reference proteome</keyword>
<feature type="domain" description="BAH" evidence="10">
    <location>
        <begin position="430"/>
        <end position="549"/>
    </location>
</feature>
<dbReference type="GO" id="GO:0003886">
    <property type="term" value="F:DNA (cytosine-5-)-methyltransferase activity"/>
    <property type="evidence" value="ECO:0007669"/>
    <property type="project" value="UniProtKB-EC"/>
</dbReference>
<sequence length="1239" mass="138237">MPPSLEDLVYLTGSPGAVDTTEGSEEDGSISSSAALAVPDETLLEVEVADYDPEDSEGDFVITSDTFGESSEDTEEQEGLRTIARPTKVFSVDLPRSTLVHPALHTASQLPDAPELTEAEVLQKFLPSMDSSNEWTDIVLHNFSIYIDSEKNGNEMRSLHCLSTKNGPNPMYFNGVLEHGDIRHYVRKVPFRELPIGNYGETGEDGEDASSINGQIWIRSLYNENREVYYRLTTPSIEYKRFFTPFLWVADLGKHFVDYCDAIAQTKRPVYIRNFQSEFSEWLHRHHGDSLAFQRWRAAFGRDDFRTAVVANIDHLWKETNNIMSEFLDRRSKYLPIFQEILSLDRFQQEILPCEDTKEIRPTVVTRYIYNCFKHMQLGKILQPVASEHEKSTAEPVIGEPFLQTPAHSLTRKDMIDNIRLGDVISTSRDGLATGTKWKIEASKHSACDDKWYGLVQGITVNKRGLRLFDVAWLYHPIDTPCRHMRYPWKKELFLSDHCTCDEGPNSNIEEDEVFGTHSVEWFGGPTTIAEFFIRQMYMHGQRRWVTLKKSDLECCHRRKDTATAAAKYAAGDTVLAQLGHSARLEPVEVARLWTEDFQDFVSLRILLRRAEIEPGSGAPANELVYTDEFVTAHVSAITARCTLRTFDHGSKIPTPYDRNGVGNIFYATSRRVSDGETVRYERITHKPSSLRQGFDPDKPCAKLAALDLFCGCGNFGRGLEESGVIEVKWANDMSPNALHTYMANTRSPEAVWPFLGSVDNLLRSGLEGLFSKSVPAPGEVAFISGGSPCPGFSLLTPNKQTPLQAKNRSLVASFASFIDFYRPRYGILENVPTIVEKGPKKSEDCFSQLICALLGLGYQAEIMLGNAWSHGAPQKRSRVFLLFAAPGVRLPSVPSPSHSHYPGYLKRGKRRLGRLSNDEPYIEIRDQATAFSFVSSEEATKDLPDIQEGKPGICVRFPDHRLSVGVTRQLRAQIQSIPTQPYGMGFAKAWYGQNGKEWTEGQGVMTAAERACFPPKGVKRVSPESHGWTRVDPRALMSTVTTSCAPTDARVGRWLHWRQQRPLTIMEVRRAQGIPDDEVLLGSPADMWRSVGNSVARQIATALGLAFREAWLGSLCDEPHGAAEDAGVGRTAAAVDTGAALDLEITEADSETTDSATEKGDSGTDEPPAAARGSLTPSTSTSGSERRTAMKRRLVRRSEMFGSPLAKRFRESPDELGAGGADSREETPVVMERIWTDL</sequence>
<dbReference type="Gene3D" id="2.30.30.490">
    <property type="match status" value="1"/>
</dbReference>